<name>A0A543KVL7_9BURK</name>
<evidence type="ECO:0000313" key="2">
    <source>
        <dbReference type="Proteomes" id="UP000316993"/>
    </source>
</evidence>
<organism evidence="1 2">
    <name type="scientific">Acidovorax temperans</name>
    <dbReference type="NCBI Taxonomy" id="80878"/>
    <lineage>
        <taxon>Bacteria</taxon>
        <taxon>Pseudomonadati</taxon>
        <taxon>Pseudomonadota</taxon>
        <taxon>Betaproteobacteria</taxon>
        <taxon>Burkholderiales</taxon>
        <taxon>Comamonadaceae</taxon>
        <taxon>Acidovorax</taxon>
    </lineage>
</organism>
<protein>
    <recommendedName>
        <fullName evidence="3">Roadblock/LAMTOR2 domain-containing protein</fullName>
    </recommendedName>
</protein>
<proteinExistence type="predicted"/>
<dbReference type="AlphaFoldDB" id="A0A543KVL7"/>
<gene>
    <name evidence="1" type="ORF">BDD18_3750</name>
</gene>
<evidence type="ECO:0000313" key="1">
    <source>
        <dbReference type="EMBL" id="TQM99109.1"/>
    </source>
</evidence>
<dbReference type="Proteomes" id="UP000316993">
    <property type="component" value="Unassembled WGS sequence"/>
</dbReference>
<accession>A0A543KVL7</accession>
<evidence type="ECO:0008006" key="3">
    <source>
        <dbReference type="Google" id="ProtNLM"/>
    </source>
</evidence>
<reference evidence="1 2" key="1">
    <citation type="submission" date="2019-06" db="EMBL/GenBank/DDBJ databases">
        <title>Genomic Encyclopedia of Archaeal and Bacterial Type Strains, Phase II (KMG-II): from individual species to whole genera.</title>
        <authorList>
            <person name="Goeker M."/>
        </authorList>
    </citation>
    <scope>NUCLEOTIDE SEQUENCE [LARGE SCALE GENOMIC DNA]</scope>
    <source>
        <strain evidence="1 2">DSM 7270</strain>
    </source>
</reference>
<comment type="caution">
    <text evidence="1">The sequence shown here is derived from an EMBL/GenBank/DDBJ whole genome shotgun (WGS) entry which is preliminary data.</text>
</comment>
<dbReference type="EMBL" id="VFPV01000004">
    <property type="protein sequence ID" value="TQM99109.1"/>
    <property type="molecule type" value="Genomic_DNA"/>
</dbReference>
<sequence length="329" mass="36032">MRGVIYRGTSTLRTRNINSQFKIRLFVHFSYFAHKKLPASDLSKSFSHTITVLDFTAQIGLHALAQLSGSDNLTTATQQRCWRQLALAHVAGAPLVDWHRPAQVGDLEQLQPDVAATAVLMGPGSIHLLEAALGSDVLHTSKAVWIFLLPNAVLARHAIDAALRTRPHPNVQVFQLPNSDPKTLWFILMEQLGKLQVLASPPSLTDQHTMTTNLKESMNTAMGIDGAMAVALVDYRSGMCLAQAGSGMNLDLAAAGNAQVVQAKLKTMESLGLRKGIEDILITLADQYHLIRLVPHIPGLFLYLVLDKNKGNLALARYKLTDIERTLKV</sequence>